<organism evidence="3 4">
    <name type="scientific">Pseudaquabacterium rugosum</name>
    <dbReference type="NCBI Taxonomy" id="2984194"/>
    <lineage>
        <taxon>Bacteria</taxon>
        <taxon>Pseudomonadati</taxon>
        <taxon>Pseudomonadota</taxon>
        <taxon>Betaproteobacteria</taxon>
        <taxon>Burkholderiales</taxon>
        <taxon>Sphaerotilaceae</taxon>
        <taxon>Pseudaquabacterium</taxon>
    </lineage>
</organism>
<dbReference type="Gene3D" id="3.40.190.150">
    <property type="entry name" value="Bordetella uptake gene, domain 1"/>
    <property type="match status" value="1"/>
</dbReference>
<comment type="caution">
    <text evidence="3">The sequence shown here is derived from an EMBL/GenBank/DDBJ whole genome shotgun (WGS) entry which is preliminary data.</text>
</comment>
<sequence>MRRPITRRPLLALLAAPLLPTLLALPTAAQAQGFPSRPITIVVPATPGGAIDITARLIGAKLAAAWGQPVAIENKAGAAGMLGSDTVAKAAPDGHTLALVASSHAINPSMYRKLPFDTVKSFEPVVQTHMVPLVLVVNRELPVKTVPELVTLVKAKGGQASYASSGNGGAPHMSAELFSSVVGVDMTHVPYKGSTAAHPDLIAGRTLLMFDTVAAVAPQVKGGKLNALAVTTTRRSSALPEVPTMAEAGIKGYDTSTWGGLLAPAGTPREVVAKINAEVNKALASSDVREKLAVAGIEPVGGTPAQFGGFIQSEMQRWAQVAQRAGIQPE</sequence>
<dbReference type="InterPro" id="IPR005064">
    <property type="entry name" value="BUG"/>
</dbReference>
<evidence type="ECO:0000256" key="2">
    <source>
        <dbReference type="SAM" id="SignalP"/>
    </source>
</evidence>
<feature type="chain" id="PRO_5047457029" evidence="2">
    <location>
        <begin position="32"/>
        <end position="330"/>
    </location>
</feature>
<dbReference type="InterPro" id="IPR006311">
    <property type="entry name" value="TAT_signal"/>
</dbReference>
<keyword evidence="2" id="KW-0732">Signal</keyword>
<evidence type="ECO:0000256" key="1">
    <source>
        <dbReference type="ARBA" id="ARBA00006987"/>
    </source>
</evidence>
<dbReference type="Proteomes" id="UP001368500">
    <property type="component" value="Unassembled WGS sequence"/>
</dbReference>
<dbReference type="PROSITE" id="PS51318">
    <property type="entry name" value="TAT"/>
    <property type="match status" value="1"/>
</dbReference>
<proteinExistence type="inferred from homology"/>
<protein>
    <submittedName>
        <fullName evidence="3">Tripartite tricarboxylate transporter substrate binding protein</fullName>
    </submittedName>
</protein>
<evidence type="ECO:0000313" key="4">
    <source>
        <dbReference type="Proteomes" id="UP001368500"/>
    </source>
</evidence>
<accession>A0ABU9BFT0</accession>
<dbReference type="PANTHER" id="PTHR42928">
    <property type="entry name" value="TRICARBOXYLATE-BINDING PROTEIN"/>
    <property type="match status" value="1"/>
</dbReference>
<name>A0ABU9BFT0_9BURK</name>
<dbReference type="InterPro" id="IPR042100">
    <property type="entry name" value="Bug_dom1"/>
</dbReference>
<comment type="similarity">
    <text evidence="1">Belongs to the UPF0065 (bug) family.</text>
</comment>
<evidence type="ECO:0000313" key="3">
    <source>
        <dbReference type="EMBL" id="MEK8028561.1"/>
    </source>
</evidence>
<dbReference type="SUPFAM" id="SSF53850">
    <property type="entry name" value="Periplasmic binding protein-like II"/>
    <property type="match status" value="1"/>
</dbReference>
<reference evidence="3 4" key="1">
    <citation type="submission" date="2024-04" db="EMBL/GenBank/DDBJ databases">
        <title>Novel species of the genus Ideonella isolated from streams.</title>
        <authorList>
            <person name="Lu H."/>
        </authorList>
    </citation>
    <scope>NUCLEOTIDE SEQUENCE [LARGE SCALE GENOMIC DNA]</scope>
    <source>
        <strain evidence="3 4">BYS139W</strain>
    </source>
</reference>
<dbReference type="PIRSF" id="PIRSF017082">
    <property type="entry name" value="YflP"/>
    <property type="match status" value="1"/>
</dbReference>
<gene>
    <name evidence="3" type="ORF">AACH11_21595</name>
</gene>
<dbReference type="Pfam" id="PF03401">
    <property type="entry name" value="TctC"/>
    <property type="match status" value="1"/>
</dbReference>
<dbReference type="CDD" id="cd13578">
    <property type="entry name" value="PBP2_Bug27"/>
    <property type="match status" value="1"/>
</dbReference>
<dbReference type="Gene3D" id="3.40.190.10">
    <property type="entry name" value="Periplasmic binding protein-like II"/>
    <property type="match status" value="1"/>
</dbReference>
<dbReference type="RefSeq" id="WP_341376346.1">
    <property type="nucleotide sequence ID" value="NZ_JBBUTF010000026.1"/>
</dbReference>
<dbReference type="EMBL" id="JBBUTF010000026">
    <property type="protein sequence ID" value="MEK8028561.1"/>
    <property type="molecule type" value="Genomic_DNA"/>
</dbReference>
<feature type="signal peptide" evidence="2">
    <location>
        <begin position="1"/>
        <end position="31"/>
    </location>
</feature>
<keyword evidence="4" id="KW-1185">Reference proteome</keyword>
<dbReference type="PANTHER" id="PTHR42928:SF5">
    <property type="entry name" value="BLR1237 PROTEIN"/>
    <property type="match status" value="1"/>
</dbReference>